<dbReference type="PANTHER" id="PTHR12982:SF0">
    <property type="entry name" value="PHOSPHATIDYLINOSITOL N-ACETYLGLUCOSAMINYLTRANSFERASE SUBUNIT C"/>
    <property type="match status" value="1"/>
</dbReference>
<name>A0AA35R4R8_GEOBA</name>
<evidence type="ECO:0000256" key="1">
    <source>
        <dbReference type="ARBA" id="ARBA00004141"/>
    </source>
</evidence>
<accession>A0AA35R4R8</accession>
<dbReference type="AlphaFoldDB" id="A0AA35R4R8"/>
<dbReference type="EMBL" id="CASHTH010000469">
    <property type="protein sequence ID" value="CAI8002224.1"/>
    <property type="molecule type" value="Genomic_DNA"/>
</dbReference>
<dbReference type="PANTHER" id="PTHR12982">
    <property type="entry name" value="PHOSPHATIDYLINOSITOL GLYCAN, CLASS C"/>
    <property type="match status" value="1"/>
</dbReference>
<proteinExistence type="inferred from homology"/>
<organism evidence="9 10">
    <name type="scientific">Geodia barretti</name>
    <name type="common">Barrett's horny sponge</name>
    <dbReference type="NCBI Taxonomy" id="519541"/>
    <lineage>
        <taxon>Eukaryota</taxon>
        <taxon>Metazoa</taxon>
        <taxon>Porifera</taxon>
        <taxon>Demospongiae</taxon>
        <taxon>Heteroscleromorpha</taxon>
        <taxon>Tetractinellida</taxon>
        <taxon>Astrophorina</taxon>
        <taxon>Geodiidae</taxon>
        <taxon>Geodia</taxon>
    </lineage>
</organism>
<dbReference type="GO" id="GO:0000506">
    <property type="term" value="C:glycosylphosphatidylinositol-N-acetylglucosaminyltransferase (GPI-GnT) complex"/>
    <property type="evidence" value="ECO:0007669"/>
    <property type="project" value="TreeGrafter"/>
</dbReference>
<dbReference type="GO" id="GO:0016757">
    <property type="term" value="F:glycosyltransferase activity"/>
    <property type="evidence" value="ECO:0007669"/>
    <property type="project" value="UniProtKB-KW"/>
</dbReference>
<evidence type="ECO:0000256" key="3">
    <source>
        <dbReference type="ARBA" id="ARBA00008321"/>
    </source>
</evidence>
<protein>
    <submittedName>
        <fullName evidence="9">Phosphatidylinositol N-acetylglucosaminyltransferase subunit C</fullName>
    </submittedName>
</protein>
<dbReference type="InterPro" id="IPR009450">
    <property type="entry name" value="Plno_GlcNAc_GPI2"/>
</dbReference>
<evidence type="ECO:0000313" key="10">
    <source>
        <dbReference type="Proteomes" id="UP001174909"/>
    </source>
</evidence>
<keyword evidence="6 8" id="KW-1133">Transmembrane helix</keyword>
<evidence type="ECO:0000256" key="2">
    <source>
        <dbReference type="ARBA" id="ARBA00004687"/>
    </source>
</evidence>
<comment type="pathway">
    <text evidence="2">Glycolipid biosynthesis; glycosylphosphatidylinositol-anchor biosynthesis.</text>
</comment>
<sequence length="220" mass="24200">MRDGCSRPLLLPSGSRRHLLPYWLRGYSPPSWLERQTGGDHNELVVSEYVKPSAIFVCFLVAVSPILKTLTESISTDTIWAMTVGMLLVHLVFFDYGSHGPIVSSSISLNASIFSSVCLASRLPSSLHAFVVVSLAVLVFALFPEFRTRFKGYHAAVFPLTTVAMVVFTVAILSAISLVGVVLYVLAVLSITFLCPLLFVRLQHLKNNIYGPWDEAAINL</sequence>
<dbReference type="Proteomes" id="UP001174909">
    <property type="component" value="Unassembled WGS sequence"/>
</dbReference>
<feature type="transmembrane region" description="Helical" evidence="8">
    <location>
        <begin position="125"/>
        <end position="143"/>
    </location>
</feature>
<dbReference type="Pfam" id="PF06432">
    <property type="entry name" value="GPI2"/>
    <property type="match status" value="1"/>
</dbReference>
<evidence type="ECO:0000256" key="5">
    <source>
        <dbReference type="ARBA" id="ARBA00022692"/>
    </source>
</evidence>
<evidence type="ECO:0000256" key="8">
    <source>
        <dbReference type="SAM" id="Phobius"/>
    </source>
</evidence>
<comment type="similarity">
    <text evidence="3">Belongs to the PIGC family.</text>
</comment>
<dbReference type="GO" id="GO:0006506">
    <property type="term" value="P:GPI anchor biosynthetic process"/>
    <property type="evidence" value="ECO:0007669"/>
    <property type="project" value="UniProtKB-KW"/>
</dbReference>
<keyword evidence="5 8" id="KW-0812">Transmembrane</keyword>
<keyword evidence="10" id="KW-1185">Reference proteome</keyword>
<evidence type="ECO:0000256" key="4">
    <source>
        <dbReference type="ARBA" id="ARBA00022502"/>
    </source>
</evidence>
<keyword evidence="9" id="KW-0808">Transferase</keyword>
<feature type="transmembrane region" description="Helical" evidence="8">
    <location>
        <begin position="155"/>
        <end position="176"/>
    </location>
</feature>
<feature type="transmembrane region" description="Helical" evidence="8">
    <location>
        <begin position="182"/>
        <end position="200"/>
    </location>
</feature>
<evidence type="ECO:0000256" key="6">
    <source>
        <dbReference type="ARBA" id="ARBA00022989"/>
    </source>
</evidence>
<gene>
    <name evidence="9" type="ORF">GBAR_LOCUS3357</name>
</gene>
<comment type="subcellular location">
    <subcellularLocation>
        <location evidence="1">Membrane</location>
        <topology evidence="1">Multi-pass membrane protein</topology>
    </subcellularLocation>
</comment>
<keyword evidence="9" id="KW-0328">Glycosyltransferase</keyword>
<comment type="caution">
    <text evidence="9">The sequence shown here is derived from an EMBL/GenBank/DDBJ whole genome shotgun (WGS) entry which is preliminary data.</text>
</comment>
<keyword evidence="7 8" id="KW-0472">Membrane</keyword>
<keyword evidence="4" id="KW-0337">GPI-anchor biosynthesis</keyword>
<evidence type="ECO:0000313" key="9">
    <source>
        <dbReference type="EMBL" id="CAI8002224.1"/>
    </source>
</evidence>
<evidence type="ECO:0000256" key="7">
    <source>
        <dbReference type="ARBA" id="ARBA00023136"/>
    </source>
</evidence>
<reference evidence="9" key="1">
    <citation type="submission" date="2023-03" db="EMBL/GenBank/DDBJ databases">
        <authorList>
            <person name="Steffen K."/>
            <person name="Cardenas P."/>
        </authorList>
    </citation>
    <scope>NUCLEOTIDE SEQUENCE</scope>
</reference>